<accession>A0AAE0N8J4</accession>
<reference evidence="2" key="2">
    <citation type="submission" date="2023-06" db="EMBL/GenBank/DDBJ databases">
        <authorList>
            <consortium name="Lawrence Berkeley National Laboratory"/>
            <person name="Haridas S."/>
            <person name="Hensen N."/>
            <person name="Bonometti L."/>
            <person name="Westerberg I."/>
            <person name="Brannstrom I.O."/>
            <person name="Guillou S."/>
            <person name="Cros-Aarteil S."/>
            <person name="Calhoun S."/>
            <person name="Kuo A."/>
            <person name="Mondo S."/>
            <person name="Pangilinan J."/>
            <person name="Riley R."/>
            <person name="LaButti K."/>
            <person name="Andreopoulos B."/>
            <person name="Lipzen A."/>
            <person name="Chen C."/>
            <person name="Yanf M."/>
            <person name="Daum C."/>
            <person name="Ng V."/>
            <person name="Clum A."/>
            <person name="Steindorff A."/>
            <person name="Ohm R."/>
            <person name="Martin F."/>
            <person name="Silar P."/>
            <person name="Natvig D."/>
            <person name="Lalanne C."/>
            <person name="Gautier V."/>
            <person name="Ament-velasquez S.L."/>
            <person name="Kruys A."/>
            <person name="Hutchinson M.I."/>
            <person name="Powell A.J."/>
            <person name="Barry K."/>
            <person name="Miller A.N."/>
            <person name="Grigoriev I.V."/>
            <person name="Debuchy R."/>
            <person name="Gladieux P."/>
            <person name="Thoren M.H."/>
            <person name="Johannesson H."/>
        </authorList>
    </citation>
    <scope>NUCLEOTIDE SEQUENCE</scope>
    <source>
        <strain evidence="2">CBS 232.78</strain>
    </source>
</reference>
<name>A0AAE0N8J4_9PEZI</name>
<dbReference type="AlphaFoldDB" id="A0AAE0N8J4"/>
<keyword evidence="3" id="KW-1185">Reference proteome</keyword>
<evidence type="ECO:0000256" key="1">
    <source>
        <dbReference type="SAM" id="SignalP"/>
    </source>
</evidence>
<protein>
    <submittedName>
        <fullName evidence="2">Uncharacterized protein</fullName>
    </submittedName>
</protein>
<dbReference type="EMBL" id="JAULSW010000007">
    <property type="protein sequence ID" value="KAK3374741.1"/>
    <property type="molecule type" value="Genomic_DNA"/>
</dbReference>
<dbReference type="Proteomes" id="UP001285441">
    <property type="component" value="Unassembled WGS sequence"/>
</dbReference>
<comment type="caution">
    <text evidence="2">The sequence shown here is derived from an EMBL/GenBank/DDBJ whole genome shotgun (WGS) entry which is preliminary data.</text>
</comment>
<feature type="signal peptide" evidence="1">
    <location>
        <begin position="1"/>
        <end position="19"/>
    </location>
</feature>
<sequence length="136" mass="13888">MHFNILATVTFLVVGLASGTAISPQLAEVGLLRPRTCGTPLGACDNGCEGINNPITNIGVCTAGNGIQRALQRQRLRRPERPNGGQGTCTAGNFNGCFCNSICGTNNGNCNAKNCAGVNGVCTGGNLKECRCNGSG</sequence>
<proteinExistence type="predicted"/>
<organism evidence="2 3">
    <name type="scientific">Podospora didyma</name>
    <dbReference type="NCBI Taxonomy" id="330526"/>
    <lineage>
        <taxon>Eukaryota</taxon>
        <taxon>Fungi</taxon>
        <taxon>Dikarya</taxon>
        <taxon>Ascomycota</taxon>
        <taxon>Pezizomycotina</taxon>
        <taxon>Sordariomycetes</taxon>
        <taxon>Sordariomycetidae</taxon>
        <taxon>Sordariales</taxon>
        <taxon>Podosporaceae</taxon>
        <taxon>Podospora</taxon>
    </lineage>
</organism>
<keyword evidence="1" id="KW-0732">Signal</keyword>
<feature type="chain" id="PRO_5042001105" evidence="1">
    <location>
        <begin position="20"/>
        <end position="136"/>
    </location>
</feature>
<reference evidence="2" key="1">
    <citation type="journal article" date="2023" name="Mol. Phylogenet. Evol.">
        <title>Genome-scale phylogeny and comparative genomics of the fungal order Sordariales.</title>
        <authorList>
            <person name="Hensen N."/>
            <person name="Bonometti L."/>
            <person name="Westerberg I."/>
            <person name="Brannstrom I.O."/>
            <person name="Guillou S."/>
            <person name="Cros-Aarteil S."/>
            <person name="Calhoun S."/>
            <person name="Haridas S."/>
            <person name="Kuo A."/>
            <person name="Mondo S."/>
            <person name="Pangilinan J."/>
            <person name="Riley R."/>
            <person name="LaButti K."/>
            <person name="Andreopoulos B."/>
            <person name="Lipzen A."/>
            <person name="Chen C."/>
            <person name="Yan M."/>
            <person name="Daum C."/>
            <person name="Ng V."/>
            <person name="Clum A."/>
            <person name="Steindorff A."/>
            <person name="Ohm R.A."/>
            <person name="Martin F."/>
            <person name="Silar P."/>
            <person name="Natvig D.O."/>
            <person name="Lalanne C."/>
            <person name="Gautier V."/>
            <person name="Ament-Velasquez S.L."/>
            <person name="Kruys A."/>
            <person name="Hutchinson M.I."/>
            <person name="Powell A.J."/>
            <person name="Barry K."/>
            <person name="Miller A.N."/>
            <person name="Grigoriev I.V."/>
            <person name="Debuchy R."/>
            <person name="Gladieux P."/>
            <person name="Hiltunen Thoren M."/>
            <person name="Johannesson H."/>
        </authorList>
    </citation>
    <scope>NUCLEOTIDE SEQUENCE</scope>
    <source>
        <strain evidence="2">CBS 232.78</strain>
    </source>
</reference>
<evidence type="ECO:0000313" key="2">
    <source>
        <dbReference type="EMBL" id="KAK3374741.1"/>
    </source>
</evidence>
<evidence type="ECO:0000313" key="3">
    <source>
        <dbReference type="Proteomes" id="UP001285441"/>
    </source>
</evidence>
<gene>
    <name evidence="2" type="ORF">B0H63DRAFT_452582</name>
</gene>